<feature type="binding site" evidence="11">
    <location>
        <position position="380"/>
    </location>
    <ligand>
        <name>Ca(2+)</name>
        <dbReference type="ChEBI" id="CHEBI:29108"/>
        <label>4</label>
    </ligand>
</feature>
<feature type="binding site" evidence="11">
    <location>
        <position position="292"/>
    </location>
    <ligand>
        <name>Ca(2+)</name>
        <dbReference type="ChEBI" id="CHEBI:29108"/>
        <label>1</label>
    </ligand>
</feature>
<dbReference type="PRINTS" id="PR00138">
    <property type="entry name" value="MATRIXIN"/>
</dbReference>
<dbReference type="InterPro" id="IPR024079">
    <property type="entry name" value="MetalloPept_cat_dom_sf"/>
</dbReference>
<keyword evidence="5" id="KW-0378">Hydrolase</keyword>
<feature type="binding site" evidence="11">
    <location>
        <position position="266"/>
    </location>
    <ligand>
        <name>Ca(2+)</name>
        <dbReference type="ChEBI" id="CHEBI:29108"/>
        <label>3</label>
    </ligand>
</feature>
<dbReference type="STRING" id="33528.ENSGAFP00000007647"/>
<evidence type="ECO:0000313" key="15">
    <source>
        <dbReference type="EMBL" id="PWA24039.1"/>
    </source>
</evidence>
<comment type="cofactor">
    <cofactor evidence="11">
        <name>Ca(2+)</name>
        <dbReference type="ChEBI" id="CHEBI:29108"/>
    </cofactor>
    <text evidence="11">Can bind about 5 Ca(2+) ions per subunit.</text>
</comment>
<evidence type="ECO:0000256" key="7">
    <source>
        <dbReference type="ARBA" id="ARBA00022837"/>
    </source>
</evidence>
<evidence type="ECO:0000256" key="12">
    <source>
        <dbReference type="PROSITE-ProRule" id="PRU01011"/>
    </source>
</evidence>
<dbReference type="InterPro" id="IPR001818">
    <property type="entry name" value="Pept_M10_metallopeptidase"/>
</dbReference>
<dbReference type="GO" id="GO:0004222">
    <property type="term" value="F:metalloendopeptidase activity"/>
    <property type="evidence" value="ECO:0007669"/>
    <property type="project" value="InterPro"/>
</dbReference>
<dbReference type="FunFam" id="2.110.10.10:FF:000005">
    <property type="entry name" value="Stromelysin-3 preproprotein"/>
    <property type="match status" value="1"/>
</dbReference>
<dbReference type="SUPFAM" id="SSF50923">
    <property type="entry name" value="Hemopexin-like domain"/>
    <property type="match status" value="1"/>
</dbReference>
<feature type="binding site" evidence="11">
    <location>
        <position position="471"/>
    </location>
    <ligand>
        <name>Ca(2+)</name>
        <dbReference type="ChEBI" id="CHEBI:29108"/>
        <label>5</label>
    </ligand>
</feature>
<comment type="cofactor">
    <cofactor evidence="11">
        <name>Zn(2+)</name>
        <dbReference type="ChEBI" id="CHEBI:29105"/>
    </cofactor>
    <text evidence="11">Binds 2 Zn(2+) ions per subunit.</text>
</comment>
<dbReference type="InterPro" id="IPR033739">
    <property type="entry name" value="M10A_MMP"/>
</dbReference>
<gene>
    <name evidence="15" type="ORF">CCH79_00019123</name>
</gene>
<evidence type="ECO:0000256" key="8">
    <source>
        <dbReference type="ARBA" id="ARBA00023049"/>
    </source>
</evidence>
<dbReference type="GO" id="GO:0030574">
    <property type="term" value="P:collagen catabolic process"/>
    <property type="evidence" value="ECO:0007669"/>
    <property type="project" value="TreeGrafter"/>
</dbReference>
<dbReference type="InterPro" id="IPR006026">
    <property type="entry name" value="Peptidase_Metallo"/>
</dbReference>
<dbReference type="AlphaFoldDB" id="A0A315VKL3"/>
<keyword evidence="9" id="KW-0865">Zymogen</keyword>
<feature type="binding site" evidence="11">
    <location>
        <position position="267"/>
    </location>
    <ligand>
        <name>Ca(2+)</name>
        <dbReference type="ChEBI" id="CHEBI:29108"/>
        <label>3</label>
    </ligand>
</feature>
<dbReference type="SMART" id="SM00235">
    <property type="entry name" value="ZnMc"/>
    <property type="match status" value="1"/>
</dbReference>
<dbReference type="GO" id="GO:0030198">
    <property type="term" value="P:extracellular matrix organization"/>
    <property type="evidence" value="ECO:0007669"/>
    <property type="project" value="TreeGrafter"/>
</dbReference>
<dbReference type="Pfam" id="PF00413">
    <property type="entry name" value="Peptidase_M10"/>
    <property type="match status" value="1"/>
</dbReference>
<dbReference type="CDD" id="cd00094">
    <property type="entry name" value="HX"/>
    <property type="match status" value="1"/>
</dbReference>
<comment type="caution">
    <text evidence="15">The sequence shown here is derived from an EMBL/GenBank/DDBJ whole genome shotgun (WGS) entry which is preliminary data.</text>
</comment>
<feature type="binding site" evidence="11">
    <location>
        <position position="287"/>
    </location>
    <ligand>
        <name>Zn(2+)</name>
        <dbReference type="ChEBI" id="CHEBI:29105"/>
        <label>1</label>
    </ligand>
</feature>
<reference evidence="15 16" key="1">
    <citation type="journal article" date="2018" name="G3 (Bethesda)">
        <title>A High-Quality Reference Genome for the Invasive Mosquitofish Gambusia affinis Using a Chicago Library.</title>
        <authorList>
            <person name="Hoffberg S.L."/>
            <person name="Troendle N.J."/>
            <person name="Glenn T.C."/>
            <person name="Mahmud O."/>
            <person name="Louha S."/>
            <person name="Chalopin D."/>
            <person name="Bennetzen J.L."/>
            <person name="Mauricio R."/>
        </authorList>
    </citation>
    <scope>NUCLEOTIDE SEQUENCE [LARGE SCALE GENOMIC DNA]</scope>
    <source>
        <strain evidence="15">NE01/NJP1002.9</strain>
        <tissue evidence="15">Muscle</tissue>
    </source>
</reference>
<feature type="binding site" evidence="11">
    <location>
        <position position="261"/>
    </location>
    <ligand>
        <name>Zn(2+)</name>
        <dbReference type="ChEBI" id="CHEBI:29105"/>
        <label>1</label>
    </ligand>
</feature>
<organism evidence="15 16">
    <name type="scientific">Gambusia affinis</name>
    <name type="common">Western mosquitofish</name>
    <name type="synonym">Heterandria affinis</name>
    <dbReference type="NCBI Taxonomy" id="33528"/>
    <lineage>
        <taxon>Eukaryota</taxon>
        <taxon>Metazoa</taxon>
        <taxon>Chordata</taxon>
        <taxon>Craniata</taxon>
        <taxon>Vertebrata</taxon>
        <taxon>Euteleostomi</taxon>
        <taxon>Actinopterygii</taxon>
        <taxon>Neopterygii</taxon>
        <taxon>Teleostei</taxon>
        <taxon>Neoteleostei</taxon>
        <taxon>Acanthomorphata</taxon>
        <taxon>Ovalentaria</taxon>
        <taxon>Atherinomorphae</taxon>
        <taxon>Cyprinodontiformes</taxon>
        <taxon>Poeciliidae</taxon>
        <taxon>Poeciliinae</taxon>
        <taxon>Gambusia</taxon>
    </lineage>
</organism>
<evidence type="ECO:0000256" key="4">
    <source>
        <dbReference type="ARBA" id="ARBA00022737"/>
    </source>
</evidence>
<feature type="binding site" evidence="11">
    <location>
        <position position="427"/>
    </location>
    <ligand>
        <name>Ca(2+)</name>
        <dbReference type="ChEBI" id="CHEBI:29108"/>
        <label>5</label>
    </ligand>
</feature>
<dbReference type="PANTHER" id="PTHR10201">
    <property type="entry name" value="MATRIX METALLOPROTEINASE"/>
    <property type="match status" value="1"/>
</dbReference>
<dbReference type="InterPro" id="IPR000585">
    <property type="entry name" value="Hemopexin-like_dom"/>
</dbReference>
<keyword evidence="4" id="KW-0677">Repeat</keyword>
<feature type="binding site" evidence="11">
    <location>
        <position position="314"/>
    </location>
    <ligand>
        <name>Zn(2+)</name>
        <dbReference type="ChEBI" id="CHEBI:29105"/>
        <label>2</label>
        <note>catalytic</note>
    </ligand>
</feature>
<evidence type="ECO:0000256" key="9">
    <source>
        <dbReference type="ARBA" id="ARBA00023145"/>
    </source>
</evidence>
<feature type="region of interest" description="Disordered" evidence="13">
    <location>
        <begin position="112"/>
        <end position="141"/>
    </location>
</feature>
<feature type="binding site" evidence="11">
    <location>
        <position position="320"/>
    </location>
    <ligand>
        <name>Zn(2+)</name>
        <dbReference type="ChEBI" id="CHEBI:29105"/>
        <label>2</label>
        <note>catalytic</note>
    </ligand>
</feature>
<dbReference type="Gene3D" id="3.40.390.10">
    <property type="entry name" value="Collagenase (Catalytic Domain)"/>
    <property type="match status" value="1"/>
</dbReference>
<evidence type="ECO:0000256" key="3">
    <source>
        <dbReference type="ARBA" id="ARBA00022723"/>
    </source>
</evidence>
<keyword evidence="2" id="KW-0645">Protease</keyword>
<evidence type="ECO:0000256" key="2">
    <source>
        <dbReference type="ARBA" id="ARBA00022670"/>
    </source>
</evidence>
<comment type="similarity">
    <text evidence="1">Belongs to the peptidase M10A family.</text>
</comment>
<dbReference type="SUPFAM" id="SSF55486">
    <property type="entry name" value="Metalloproteases ('zincins'), catalytic domain"/>
    <property type="match status" value="1"/>
</dbReference>
<feature type="binding site" evidence="11">
    <location>
        <position position="274"/>
    </location>
    <ligand>
        <name>Zn(2+)</name>
        <dbReference type="ChEBI" id="CHEBI:29105"/>
        <label>1</label>
    </ligand>
</feature>
<name>A0A315VKL3_GAMAF</name>
<feature type="binding site" evidence="11">
    <location>
        <position position="328"/>
    </location>
    <ligand>
        <name>Zn(2+)</name>
        <dbReference type="ChEBI" id="CHEBI:29105"/>
        <label>2</label>
        <note>catalytic</note>
    </ligand>
</feature>
<feature type="binding site" evidence="11">
    <location>
        <position position="425"/>
    </location>
    <ligand>
        <name>Ca(2+)</name>
        <dbReference type="ChEBI" id="CHEBI:29108"/>
        <label>4</label>
    </ligand>
</feature>
<feature type="binding site" evidence="11">
    <location>
        <position position="289"/>
    </location>
    <ligand>
        <name>Ca(2+)</name>
        <dbReference type="ChEBI" id="CHEBI:29108"/>
        <label>3</label>
    </ligand>
</feature>
<feature type="repeat" description="Hemopexin" evidence="12">
    <location>
        <begin position="421"/>
        <end position="465"/>
    </location>
</feature>
<dbReference type="Pfam" id="PF00045">
    <property type="entry name" value="Hemopexin"/>
    <property type="match status" value="4"/>
</dbReference>
<evidence type="ECO:0000256" key="13">
    <source>
        <dbReference type="SAM" id="MobiDB-lite"/>
    </source>
</evidence>
<keyword evidence="3 11" id="KW-0479">Metal-binding</keyword>
<sequence>MEEDDYHSPSSSLAHPVITAFDVLLSAALTSHCSCFWPHVISQGLLSVTQSRSCSVQALTERYVTGRRHLVTLRRHDGRQGHEKLAFISRYGHMKFNLLTFVRCKSVNDPMLPGSPRSSSHVVLKRRGRHKQDTLTQPDHSKSVLVSRNETGFWSRPRCGVPDYSRVTPVTPVTLPNGSKLLKRSRKERGKRFALFGGRWDKSDLTYRIVRFPWQMSEDKVRRILEEAFGVWGAVTPLTFREVISERADIIIDFNRYRHGDDLPFDGPGGILAHAFFPRTLKEGEVHFDYDEHWTVGNGVGTDLLQVAAHEFGHVLGLQHSLEPDAVMCPFYSDSYPLKLSEDDKKGIQYLYGAPRYTPDVTETNEIEPELPDACRTSFDAVSMIRGELFFFRSQYVWRIRDRRLQGGYPALSSRHWSGIPDYIDAAYEDKSGNIWFFQGNNYWVFDAGRRISGPDSLQRLGLPVTDIQAALRWEDGGSEKVYLFKSSFYWSFNVQENRVGDLHPRSTHEWAGLPGHVDAAFLDSYGYANFLSGLYYWKLDPVALKVLDGYPRRIGTDFFGCSESA</sequence>
<dbReference type="InterPro" id="IPR021190">
    <property type="entry name" value="Pept_M10A"/>
</dbReference>
<evidence type="ECO:0000256" key="6">
    <source>
        <dbReference type="ARBA" id="ARBA00022833"/>
    </source>
</evidence>
<evidence type="ECO:0000256" key="11">
    <source>
        <dbReference type="PIRSR" id="PIRSR621190-2"/>
    </source>
</evidence>
<dbReference type="CDD" id="cd04278">
    <property type="entry name" value="ZnMc_MMP"/>
    <property type="match status" value="1"/>
</dbReference>
<dbReference type="EMBL" id="NHOQ01001539">
    <property type="protein sequence ID" value="PWA24039.1"/>
    <property type="molecule type" value="Genomic_DNA"/>
</dbReference>
<feature type="binding site" evidence="11">
    <location>
        <position position="292"/>
    </location>
    <ligand>
        <name>Ca(2+)</name>
        <dbReference type="ChEBI" id="CHEBI:29108"/>
        <label>3</label>
    </ligand>
</feature>
<dbReference type="InterPro" id="IPR018487">
    <property type="entry name" value="Hemopexin-like_repeat"/>
</dbReference>
<dbReference type="PANTHER" id="PTHR10201:SF20">
    <property type="entry name" value="STROMELYSIN-3"/>
    <property type="match status" value="1"/>
</dbReference>
<dbReference type="GO" id="GO:0006508">
    <property type="term" value="P:proteolysis"/>
    <property type="evidence" value="ECO:0007669"/>
    <property type="project" value="UniProtKB-KW"/>
</dbReference>
<feature type="binding site" evidence="11">
    <location>
        <position position="519"/>
    </location>
    <ligand>
        <name>Ca(2+)</name>
        <dbReference type="ChEBI" id="CHEBI:29108"/>
        <label>4</label>
    </ligand>
</feature>
<protein>
    <recommendedName>
        <fullName evidence="14">Peptidase metallopeptidase domain-containing protein</fullName>
    </recommendedName>
</protein>
<dbReference type="Proteomes" id="UP000250572">
    <property type="component" value="Unassembled WGS sequence"/>
</dbReference>
<dbReference type="InterPro" id="IPR036375">
    <property type="entry name" value="Hemopexin-like_dom_sf"/>
</dbReference>
<evidence type="ECO:0000256" key="1">
    <source>
        <dbReference type="ARBA" id="ARBA00010370"/>
    </source>
</evidence>
<proteinExistence type="inferred from homology"/>
<accession>A0A315VKL3</accession>
<feature type="binding site" evidence="11">
    <location>
        <position position="249"/>
    </location>
    <ligand>
        <name>Ca(2+)</name>
        <dbReference type="ChEBI" id="CHEBI:29108"/>
        <label>2</label>
    </ligand>
</feature>
<evidence type="ECO:0000256" key="10">
    <source>
        <dbReference type="PIRSR" id="PIRSR621190-1"/>
    </source>
</evidence>
<feature type="repeat" description="Hemopexin" evidence="12">
    <location>
        <begin position="515"/>
        <end position="562"/>
    </location>
</feature>
<dbReference type="Gene3D" id="2.110.10.10">
    <property type="entry name" value="Hemopexin-like domain"/>
    <property type="match status" value="1"/>
</dbReference>
<feature type="active site" evidence="10">
    <location>
        <position position="311"/>
    </location>
</feature>
<feature type="binding site" evidence="11">
    <location>
        <position position="259"/>
    </location>
    <ligand>
        <name>Zn(2+)</name>
        <dbReference type="ChEBI" id="CHEBI:29105"/>
        <label>1</label>
    </ligand>
</feature>
<feature type="repeat" description="Hemopexin" evidence="12">
    <location>
        <begin position="372"/>
        <end position="420"/>
    </location>
</feature>
<keyword evidence="8" id="KW-0482">Metalloprotease</keyword>
<dbReference type="GO" id="GO:0031012">
    <property type="term" value="C:extracellular matrix"/>
    <property type="evidence" value="ECO:0007669"/>
    <property type="project" value="InterPro"/>
</dbReference>
<dbReference type="GO" id="GO:0005615">
    <property type="term" value="C:extracellular space"/>
    <property type="evidence" value="ECO:0007669"/>
    <property type="project" value="TreeGrafter"/>
</dbReference>
<keyword evidence="6 11" id="KW-0862">Zinc</keyword>
<feature type="binding site" evidence="11">
    <location>
        <position position="310"/>
    </location>
    <ligand>
        <name>Zn(2+)</name>
        <dbReference type="ChEBI" id="CHEBI:29105"/>
        <label>2</label>
        <note>catalytic</note>
    </ligand>
</feature>
<evidence type="ECO:0000259" key="14">
    <source>
        <dbReference type="SMART" id="SM00235"/>
    </source>
</evidence>
<keyword evidence="16" id="KW-1185">Reference proteome</keyword>
<evidence type="ECO:0000313" key="16">
    <source>
        <dbReference type="Proteomes" id="UP000250572"/>
    </source>
</evidence>
<keyword evidence="7 11" id="KW-0106">Calcium</keyword>
<dbReference type="SMART" id="SM00120">
    <property type="entry name" value="HX"/>
    <property type="match status" value="4"/>
</dbReference>
<dbReference type="GO" id="GO:0008270">
    <property type="term" value="F:zinc ion binding"/>
    <property type="evidence" value="ECO:0007669"/>
    <property type="project" value="InterPro"/>
</dbReference>
<feature type="domain" description="Peptidase metallopeptidase" evidence="14">
    <location>
        <begin position="196"/>
        <end position="354"/>
    </location>
</feature>
<evidence type="ECO:0000256" key="5">
    <source>
        <dbReference type="ARBA" id="ARBA00022801"/>
    </source>
</evidence>
<dbReference type="PROSITE" id="PS51642">
    <property type="entry name" value="HEMOPEXIN_2"/>
    <property type="match status" value="3"/>
</dbReference>